<name>A0A377PRQ5_9HELI</name>
<keyword evidence="16" id="KW-1185">Reference proteome</keyword>
<dbReference type="GO" id="GO:0016887">
    <property type="term" value="F:ATP hydrolysis activity"/>
    <property type="evidence" value="ECO:0007669"/>
    <property type="project" value="InterPro"/>
</dbReference>
<keyword evidence="5 11" id="KW-0547">Nucleotide-binding</keyword>
<dbReference type="Proteomes" id="UP000029922">
    <property type="component" value="Unassembled WGS sequence"/>
</dbReference>
<dbReference type="InterPro" id="IPR025501">
    <property type="entry name" value="MinD_FleN"/>
</dbReference>
<dbReference type="Proteomes" id="UP000255139">
    <property type="component" value="Unassembled WGS sequence"/>
</dbReference>
<reference evidence="13 16" key="2">
    <citation type="submission" date="2018-06" db="EMBL/GenBank/DDBJ databases">
        <authorList>
            <consortium name="Pathogen Informatics"/>
            <person name="Doyle S."/>
        </authorList>
    </citation>
    <scope>NUCLEOTIDE SEQUENCE [LARGE SCALE GENOMIC DNA]</scope>
    <source>
        <strain evidence="13 16">NCTC12714</strain>
    </source>
</reference>
<dbReference type="GO" id="GO:0005524">
    <property type="term" value="F:ATP binding"/>
    <property type="evidence" value="ECO:0007669"/>
    <property type="project" value="UniProtKB-KW"/>
</dbReference>
<dbReference type="OrthoDB" id="9773088at2"/>
<protein>
    <recommendedName>
        <fullName evidence="3">Septum site-determining protein MinD</fullName>
    </recommendedName>
    <alternativeName>
        <fullName evidence="10">Cell division inhibitor MinD</fullName>
    </alternativeName>
</protein>
<dbReference type="CDD" id="cd02036">
    <property type="entry name" value="MinD"/>
    <property type="match status" value="1"/>
</dbReference>
<dbReference type="GO" id="GO:0009898">
    <property type="term" value="C:cytoplasmic side of plasma membrane"/>
    <property type="evidence" value="ECO:0007669"/>
    <property type="project" value="TreeGrafter"/>
</dbReference>
<dbReference type="NCBIfam" id="TIGR01968">
    <property type="entry name" value="minD_bact"/>
    <property type="match status" value="1"/>
</dbReference>
<dbReference type="EMBL" id="JRPD02000002">
    <property type="protein sequence ID" value="TLE01362.1"/>
    <property type="molecule type" value="Genomic_DNA"/>
</dbReference>
<dbReference type="PANTHER" id="PTHR43384:SF6">
    <property type="entry name" value="SEPTUM SITE-DETERMINING PROTEIN MIND HOMOLOG, CHLOROPLASTIC"/>
    <property type="match status" value="1"/>
</dbReference>
<gene>
    <name evidence="13" type="primary">minD</name>
    <name evidence="14" type="ORF">LS73_001375</name>
    <name evidence="13" type="ORF">NCTC12714_00062</name>
</gene>
<dbReference type="InterPro" id="IPR002586">
    <property type="entry name" value="CobQ/CobB/MinD/ParA_Nub-bd_dom"/>
</dbReference>
<feature type="domain" description="CobQ/CobB/MinD/ParA nucleotide binding" evidence="12">
    <location>
        <begin position="25"/>
        <end position="244"/>
    </location>
</feature>
<evidence type="ECO:0000256" key="6">
    <source>
        <dbReference type="ARBA" id="ARBA00022840"/>
    </source>
</evidence>
<evidence type="ECO:0000256" key="2">
    <source>
        <dbReference type="ARBA" id="ARBA00011626"/>
    </source>
</evidence>
<keyword evidence="4" id="KW-0132">Cell division</keyword>
<dbReference type="GO" id="GO:0051782">
    <property type="term" value="P:negative regulation of cell division"/>
    <property type="evidence" value="ECO:0007669"/>
    <property type="project" value="TreeGrafter"/>
</dbReference>
<sequence>MQHSGQESPHITTVNNHESRNGVVIAITSGKGGVGKSTATANIGIGLSQHGKRVIAVDFDIGLRNLDMILGLERRIVYDVVDVMEGKCNLSQAIVNHKKAKDLYFLPASQSKDKTILDKDKVQALLENLKRDFDYVLLDSPAGIESGFEHTVFWADRALIVVTPEISSVRDSDRVIGILDSKSDKARQGKEIEKHIIINRLRSDLVIKHEMMSCEDVKDILALPIIGVVPEDEKVIGATNNGEPTIFARTISGLSYERIARRILGEDVPIATFDSNQGFMEIFKKFFGIKRG</sequence>
<organism evidence="13 16">
    <name type="scientific">Helicobacter muridarum</name>
    <dbReference type="NCBI Taxonomy" id="216"/>
    <lineage>
        <taxon>Bacteria</taxon>
        <taxon>Pseudomonadati</taxon>
        <taxon>Campylobacterota</taxon>
        <taxon>Epsilonproteobacteria</taxon>
        <taxon>Campylobacterales</taxon>
        <taxon>Helicobacteraceae</taxon>
        <taxon>Helicobacter</taxon>
    </lineage>
</organism>
<dbReference type="InterPro" id="IPR050625">
    <property type="entry name" value="ParA/MinD_ATPase"/>
</dbReference>
<keyword evidence="7" id="KW-0717">Septation</keyword>
<dbReference type="InterPro" id="IPR010223">
    <property type="entry name" value="MinD"/>
</dbReference>
<evidence type="ECO:0000259" key="12">
    <source>
        <dbReference type="Pfam" id="PF01656"/>
    </source>
</evidence>
<dbReference type="SUPFAM" id="SSF52540">
    <property type="entry name" value="P-loop containing nucleoside triphosphate hydrolases"/>
    <property type="match status" value="1"/>
</dbReference>
<dbReference type="PIRSF" id="PIRSF003092">
    <property type="entry name" value="MinD"/>
    <property type="match status" value="1"/>
</dbReference>
<dbReference type="FunFam" id="3.40.50.300:FF:000068">
    <property type="entry name" value="Site-determining protein"/>
    <property type="match status" value="1"/>
</dbReference>
<dbReference type="EMBL" id="UGJE01000002">
    <property type="protein sequence ID" value="STQ85287.1"/>
    <property type="molecule type" value="Genomic_DNA"/>
</dbReference>
<reference evidence="14 15" key="1">
    <citation type="journal article" date="2014" name="Genome Announc.">
        <title>Draft genome sequences of eight enterohepatic helicobacter species isolated from both laboratory and wild rodents.</title>
        <authorList>
            <person name="Sheh A."/>
            <person name="Shen Z."/>
            <person name="Fox J.G."/>
        </authorList>
    </citation>
    <scope>NUCLEOTIDE SEQUENCE [LARGE SCALE GENOMIC DNA]</scope>
    <source>
        <strain evidence="14 15">ST1</strain>
    </source>
</reference>
<keyword evidence="8" id="KW-0131">Cell cycle</keyword>
<proteinExistence type="inferred from homology"/>
<dbReference type="RefSeq" id="WP_081955643.1">
    <property type="nucleotide sequence ID" value="NZ_FZML01000017.1"/>
</dbReference>
<dbReference type="GO" id="GO:0000917">
    <property type="term" value="P:division septum assembly"/>
    <property type="evidence" value="ECO:0007669"/>
    <property type="project" value="UniProtKB-KW"/>
</dbReference>
<dbReference type="GO" id="GO:0005829">
    <property type="term" value="C:cytosol"/>
    <property type="evidence" value="ECO:0007669"/>
    <property type="project" value="TreeGrafter"/>
</dbReference>
<evidence type="ECO:0000313" key="14">
    <source>
        <dbReference type="EMBL" id="TLE01362.1"/>
    </source>
</evidence>
<keyword evidence="6 11" id="KW-0067">ATP-binding</keyword>
<evidence type="ECO:0000313" key="15">
    <source>
        <dbReference type="Proteomes" id="UP000029922"/>
    </source>
</evidence>
<evidence type="ECO:0000256" key="5">
    <source>
        <dbReference type="ARBA" id="ARBA00022741"/>
    </source>
</evidence>
<evidence type="ECO:0000256" key="8">
    <source>
        <dbReference type="ARBA" id="ARBA00023306"/>
    </source>
</evidence>
<comment type="similarity">
    <text evidence="1">Belongs to the ParA family. MinD subfamily.</text>
</comment>
<dbReference type="Gene3D" id="3.40.50.300">
    <property type="entry name" value="P-loop containing nucleotide triphosphate hydrolases"/>
    <property type="match status" value="1"/>
</dbReference>
<evidence type="ECO:0000256" key="3">
    <source>
        <dbReference type="ARBA" id="ARBA00016887"/>
    </source>
</evidence>
<evidence type="ECO:0000256" key="11">
    <source>
        <dbReference type="PIRSR" id="PIRSR003092-1"/>
    </source>
</evidence>
<evidence type="ECO:0000256" key="1">
    <source>
        <dbReference type="ARBA" id="ARBA00010257"/>
    </source>
</evidence>
<comment type="function">
    <text evidence="9">ATPase required for the correct placement of the division site. Cell division inhibitors MinC and MinD act in concert to form an inhibitor capable of blocking formation of the polar Z ring septums. Rapidly oscillates between the poles of the cell to destabilize FtsZ filaments that have formed before they mature into polar Z rings.</text>
</comment>
<dbReference type="STRING" id="216.LS73_08390"/>
<dbReference type="PANTHER" id="PTHR43384">
    <property type="entry name" value="SEPTUM SITE-DETERMINING PROTEIN MIND HOMOLOG, CHLOROPLASTIC-RELATED"/>
    <property type="match status" value="1"/>
</dbReference>
<dbReference type="InterPro" id="IPR027417">
    <property type="entry name" value="P-loop_NTPase"/>
</dbReference>
<accession>A0A377PRQ5</accession>
<dbReference type="AlphaFoldDB" id="A0A377PRQ5"/>
<comment type="subunit">
    <text evidence="2">Interacts with MinC and FtsZ.</text>
</comment>
<feature type="binding site" evidence="11">
    <location>
        <begin position="31"/>
        <end position="38"/>
    </location>
    <ligand>
        <name>ATP</name>
        <dbReference type="ChEBI" id="CHEBI:30616"/>
    </ligand>
</feature>
<evidence type="ECO:0000313" key="16">
    <source>
        <dbReference type="Proteomes" id="UP000255139"/>
    </source>
</evidence>
<evidence type="ECO:0000256" key="7">
    <source>
        <dbReference type="ARBA" id="ARBA00023210"/>
    </source>
</evidence>
<evidence type="ECO:0000256" key="4">
    <source>
        <dbReference type="ARBA" id="ARBA00022618"/>
    </source>
</evidence>
<evidence type="ECO:0000313" key="13">
    <source>
        <dbReference type="EMBL" id="STQ85287.1"/>
    </source>
</evidence>
<evidence type="ECO:0000256" key="10">
    <source>
        <dbReference type="ARBA" id="ARBA00032845"/>
    </source>
</evidence>
<evidence type="ECO:0000256" key="9">
    <source>
        <dbReference type="ARBA" id="ARBA00025436"/>
    </source>
</evidence>
<dbReference type="Pfam" id="PF01656">
    <property type="entry name" value="CbiA"/>
    <property type="match status" value="1"/>
</dbReference>